<evidence type="ECO:0000256" key="6">
    <source>
        <dbReference type="ARBA" id="ARBA00023004"/>
    </source>
</evidence>
<keyword evidence="7" id="KW-0503">Monooxygenase</keyword>
<dbReference type="PRINTS" id="PR00359">
    <property type="entry name" value="BP450"/>
</dbReference>
<evidence type="ECO:0000256" key="2">
    <source>
        <dbReference type="ARBA" id="ARBA00010617"/>
    </source>
</evidence>
<evidence type="ECO:0000256" key="5">
    <source>
        <dbReference type="ARBA" id="ARBA00023002"/>
    </source>
</evidence>
<evidence type="ECO:0000313" key="9">
    <source>
        <dbReference type="Proteomes" id="UP000586827"/>
    </source>
</evidence>
<evidence type="ECO:0000256" key="7">
    <source>
        <dbReference type="ARBA" id="ARBA00023033"/>
    </source>
</evidence>
<dbReference type="AlphaFoldDB" id="A0A849C1S8"/>
<dbReference type="EMBL" id="JABELX010000008">
    <property type="protein sequence ID" value="NNH72672.1"/>
    <property type="molecule type" value="Genomic_DNA"/>
</dbReference>
<protein>
    <submittedName>
        <fullName evidence="8">Cytochrome P450</fullName>
    </submittedName>
</protein>
<dbReference type="GO" id="GO:0020037">
    <property type="term" value="F:heme binding"/>
    <property type="evidence" value="ECO:0007669"/>
    <property type="project" value="InterPro"/>
</dbReference>
<keyword evidence="5" id="KW-0560">Oxidoreductase</keyword>
<comment type="similarity">
    <text evidence="2">Belongs to the cytochrome P450 family.</text>
</comment>
<accession>A0A849C1S8</accession>
<organism evidence="8 9">
    <name type="scientific">Nocardia uniformis</name>
    <dbReference type="NCBI Taxonomy" id="53432"/>
    <lineage>
        <taxon>Bacteria</taxon>
        <taxon>Bacillati</taxon>
        <taxon>Actinomycetota</taxon>
        <taxon>Actinomycetes</taxon>
        <taxon>Mycobacteriales</taxon>
        <taxon>Nocardiaceae</taxon>
        <taxon>Nocardia</taxon>
    </lineage>
</organism>
<dbReference type="GO" id="GO:0036199">
    <property type="term" value="F:cholest-4-en-3-one 26-monooxygenase activity"/>
    <property type="evidence" value="ECO:0007669"/>
    <property type="project" value="TreeGrafter"/>
</dbReference>
<keyword evidence="3" id="KW-0349">Heme</keyword>
<dbReference type="SUPFAM" id="SSF48264">
    <property type="entry name" value="Cytochrome P450"/>
    <property type="match status" value="1"/>
</dbReference>
<gene>
    <name evidence="8" type="ORF">HLB23_22885</name>
</gene>
<dbReference type="GO" id="GO:0006707">
    <property type="term" value="P:cholesterol catabolic process"/>
    <property type="evidence" value="ECO:0007669"/>
    <property type="project" value="TreeGrafter"/>
</dbReference>
<evidence type="ECO:0000256" key="4">
    <source>
        <dbReference type="ARBA" id="ARBA00022723"/>
    </source>
</evidence>
<sequence>MDVRAADLGCPLTGIVIAKARVRRAGAAYRRSETSRPQVNTRWAVSTVIDIYDPDLYVDGPIHEIFAELRRTRPVYWQPMPGEPGYWAILTHADVAHVARDPLLFSAEREGVILENQPPERLEMTRNMLLMMDPPRHTEYRKPLAEHFKAKVMGELEDRIRELTVQLLDSVDGEVEFVHDVAGVLPSQVVGGLFGIPAADWPSIRHWAEQSTSQQDPELVGDFDATAEVTKMAVYAIQFAMARRTEAPRADLTSLILAGQYGGQAMTDLEFGSFFTQLVTAGNDTTKTMLSSGLHLLLQHPQQLRALRDNPALIAGAVEEILRYANPLHYFRRTATADTEIRGVPIKAGDKVAMWYTSANRDEQVFDDPQRFDIRRNPNPHLSFGLAQHYCLGVHLARLEGRVFFEELFARFPTIEQIGDARRIRSNLNNGLKALPIRLSR</sequence>
<dbReference type="Proteomes" id="UP000586827">
    <property type="component" value="Unassembled WGS sequence"/>
</dbReference>
<dbReference type="PANTHER" id="PTHR46696">
    <property type="entry name" value="P450, PUTATIVE (EUROFUNG)-RELATED"/>
    <property type="match status" value="1"/>
</dbReference>
<dbReference type="CDD" id="cd11033">
    <property type="entry name" value="CYP142-like"/>
    <property type="match status" value="1"/>
</dbReference>
<dbReference type="FunFam" id="1.10.630.10:FF:000018">
    <property type="entry name" value="Cytochrome P450 monooxygenase"/>
    <property type="match status" value="1"/>
</dbReference>
<dbReference type="Pfam" id="PF00067">
    <property type="entry name" value="p450"/>
    <property type="match status" value="1"/>
</dbReference>
<dbReference type="InterPro" id="IPR001128">
    <property type="entry name" value="Cyt_P450"/>
</dbReference>
<keyword evidence="9" id="KW-1185">Reference proteome</keyword>
<keyword evidence="6" id="KW-0408">Iron</keyword>
<proteinExistence type="inferred from homology"/>
<dbReference type="GO" id="GO:0005506">
    <property type="term" value="F:iron ion binding"/>
    <property type="evidence" value="ECO:0007669"/>
    <property type="project" value="InterPro"/>
</dbReference>
<dbReference type="Gene3D" id="1.10.630.10">
    <property type="entry name" value="Cytochrome P450"/>
    <property type="match status" value="1"/>
</dbReference>
<comment type="caution">
    <text evidence="8">The sequence shown here is derived from an EMBL/GenBank/DDBJ whole genome shotgun (WGS) entry which is preliminary data.</text>
</comment>
<evidence type="ECO:0000256" key="1">
    <source>
        <dbReference type="ARBA" id="ARBA00001971"/>
    </source>
</evidence>
<dbReference type="InterPro" id="IPR002397">
    <property type="entry name" value="Cyt_P450_B"/>
</dbReference>
<name>A0A849C1S8_9NOCA</name>
<dbReference type="PRINTS" id="PR00385">
    <property type="entry name" value="P450"/>
</dbReference>
<reference evidence="8 9" key="1">
    <citation type="submission" date="2020-05" db="EMBL/GenBank/DDBJ databases">
        <title>MicrobeNet Type strains.</title>
        <authorList>
            <person name="Nicholson A.C."/>
        </authorList>
    </citation>
    <scope>NUCLEOTIDE SEQUENCE [LARGE SCALE GENOMIC DNA]</scope>
    <source>
        <strain evidence="8 9">JCM 3224</strain>
    </source>
</reference>
<dbReference type="PANTHER" id="PTHR46696:SF4">
    <property type="entry name" value="BIOTIN BIOSYNTHESIS CYTOCHROME P450"/>
    <property type="match status" value="1"/>
</dbReference>
<evidence type="ECO:0000313" key="8">
    <source>
        <dbReference type="EMBL" id="NNH72672.1"/>
    </source>
</evidence>
<evidence type="ECO:0000256" key="3">
    <source>
        <dbReference type="ARBA" id="ARBA00022617"/>
    </source>
</evidence>
<dbReference type="GO" id="GO:0008395">
    <property type="term" value="F:steroid hydroxylase activity"/>
    <property type="evidence" value="ECO:0007669"/>
    <property type="project" value="TreeGrafter"/>
</dbReference>
<keyword evidence="4" id="KW-0479">Metal-binding</keyword>
<dbReference type="InterPro" id="IPR036396">
    <property type="entry name" value="Cyt_P450_sf"/>
</dbReference>
<comment type="cofactor">
    <cofactor evidence="1">
        <name>heme</name>
        <dbReference type="ChEBI" id="CHEBI:30413"/>
    </cofactor>
</comment>